<gene>
    <name evidence="2" type="ORF">HF526_28945</name>
</gene>
<sequence>MRPPEPWPLRHLVLRTPRLELRPDDDAGLDELVDEAYHGVHPPGEMPFLDPWTDADPAYLGRGMLQYFWSQRGALEPAKWRLHFLVRVEGRVVGVQSVTGVDFPVTREVSTGSWIGMRHQGRGIGTEMRTAVLLFAFDHLGARRARSGAFADNVASHRVSAKLGYRRDGTFTHARRGERVEEIRLLLTPETFVRPDWPLRVDGVEGCAGLLGAW</sequence>
<organism evidence="2 3">
    <name type="scientific">Pseudonocardia acidicola</name>
    <dbReference type="NCBI Taxonomy" id="2724939"/>
    <lineage>
        <taxon>Bacteria</taxon>
        <taxon>Bacillati</taxon>
        <taxon>Actinomycetota</taxon>
        <taxon>Actinomycetes</taxon>
        <taxon>Pseudonocardiales</taxon>
        <taxon>Pseudonocardiaceae</taxon>
        <taxon>Pseudonocardia</taxon>
    </lineage>
</organism>
<evidence type="ECO:0000313" key="3">
    <source>
        <dbReference type="Proteomes" id="UP000820669"/>
    </source>
</evidence>
<dbReference type="SUPFAM" id="SSF55729">
    <property type="entry name" value="Acyl-CoA N-acyltransferases (Nat)"/>
    <property type="match status" value="1"/>
</dbReference>
<dbReference type="InterPro" id="IPR016181">
    <property type="entry name" value="Acyl_CoA_acyltransferase"/>
</dbReference>
<dbReference type="PANTHER" id="PTHR43441">
    <property type="entry name" value="RIBOSOMAL-PROTEIN-SERINE ACETYLTRANSFERASE"/>
    <property type="match status" value="1"/>
</dbReference>
<keyword evidence="3" id="KW-1185">Reference proteome</keyword>
<dbReference type="InterPro" id="IPR000182">
    <property type="entry name" value="GNAT_dom"/>
</dbReference>
<accession>A0ABX1SI83</accession>
<dbReference type="Proteomes" id="UP000820669">
    <property type="component" value="Unassembled WGS sequence"/>
</dbReference>
<dbReference type="Gene3D" id="3.40.630.30">
    <property type="match status" value="1"/>
</dbReference>
<dbReference type="PANTHER" id="PTHR43441:SF11">
    <property type="entry name" value="RIBOSOMAL-PROTEIN-SERINE ACETYLTRANSFERASE"/>
    <property type="match status" value="1"/>
</dbReference>
<proteinExistence type="predicted"/>
<dbReference type="PROSITE" id="PS51186">
    <property type="entry name" value="GNAT"/>
    <property type="match status" value="1"/>
</dbReference>
<dbReference type="EMBL" id="JAAXLA010000080">
    <property type="protein sequence ID" value="NMI01291.1"/>
    <property type="molecule type" value="Genomic_DNA"/>
</dbReference>
<feature type="domain" description="N-acetyltransferase" evidence="1">
    <location>
        <begin position="19"/>
        <end position="190"/>
    </location>
</feature>
<dbReference type="InterPro" id="IPR051908">
    <property type="entry name" value="Ribosomal_N-acetyltransferase"/>
</dbReference>
<dbReference type="RefSeq" id="WP_169384753.1">
    <property type="nucleotide sequence ID" value="NZ_JAAXLA010000080.1"/>
</dbReference>
<protein>
    <submittedName>
        <fullName evidence="2">GNAT family N-acetyltransferase</fullName>
    </submittedName>
</protein>
<reference evidence="2 3" key="1">
    <citation type="submission" date="2020-04" db="EMBL/GenBank/DDBJ databases">
        <authorList>
            <person name="Klaysubun C."/>
            <person name="Duangmal K."/>
            <person name="Lipun K."/>
        </authorList>
    </citation>
    <scope>NUCLEOTIDE SEQUENCE [LARGE SCALE GENOMIC DNA]</scope>
    <source>
        <strain evidence="2 3">K10HN5</strain>
    </source>
</reference>
<evidence type="ECO:0000313" key="2">
    <source>
        <dbReference type="EMBL" id="NMI01291.1"/>
    </source>
</evidence>
<name>A0ABX1SI83_9PSEU</name>
<evidence type="ECO:0000259" key="1">
    <source>
        <dbReference type="PROSITE" id="PS51186"/>
    </source>
</evidence>
<dbReference type="Pfam" id="PF13302">
    <property type="entry name" value="Acetyltransf_3"/>
    <property type="match status" value="1"/>
</dbReference>
<comment type="caution">
    <text evidence="2">The sequence shown here is derived from an EMBL/GenBank/DDBJ whole genome shotgun (WGS) entry which is preliminary data.</text>
</comment>